<accession>A0A2X1BGA9</accession>
<name>A0A2X1BGA9_BREVE</name>
<evidence type="ECO:0000313" key="2">
    <source>
        <dbReference type="EMBL" id="SPU55418.1"/>
    </source>
</evidence>
<evidence type="ECO:0000313" key="3">
    <source>
        <dbReference type="Proteomes" id="UP000251186"/>
    </source>
</evidence>
<feature type="compositionally biased region" description="Polar residues" evidence="1">
    <location>
        <begin position="175"/>
        <end position="192"/>
    </location>
</feature>
<gene>
    <name evidence="2" type="ORF">NCTC11166_02815</name>
</gene>
<protein>
    <recommendedName>
        <fullName evidence="4">DUF4365 domain-containing protein</fullName>
    </recommendedName>
</protein>
<sequence>MTAGSNISSATVEVAGRNWLTAQLLMRGFEVATPVVDRGVDLIVFKEVGEQGIRALPLQLKCSSGESFSLDRKYEGRGIPLAYVWNVLRASMADDLGERAREKVVAVFDNTDLFFPRSQRSEDCLTTHGGCRQSSGDEARNFVVQLHERSRGPPQQTALTHPNAPKGSGLGLERSVQSGRRPSAISASQQGWSHGRRGCAAARS</sequence>
<dbReference type="Proteomes" id="UP000251186">
    <property type="component" value="Unassembled WGS sequence"/>
</dbReference>
<reference evidence="2 3" key="1">
    <citation type="submission" date="2018-06" db="EMBL/GenBank/DDBJ databases">
        <authorList>
            <consortium name="Pathogen Informatics"/>
            <person name="Doyle S."/>
        </authorList>
    </citation>
    <scope>NUCLEOTIDE SEQUENCE [LARGE SCALE GENOMIC DNA]</scope>
    <source>
        <strain evidence="2 3">NCTC11166</strain>
    </source>
</reference>
<dbReference type="AlphaFoldDB" id="A0A2X1BGA9"/>
<feature type="region of interest" description="Disordered" evidence="1">
    <location>
        <begin position="149"/>
        <end position="204"/>
    </location>
</feature>
<evidence type="ECO:0008006" key="4">
    <source>
        <dbReference type="Google" id="ProtNLM"/>
    </source>
</evidence>
<dbReference type="EMBL" id="UAQP01000014">
    <property type="protein sequence ID" value="SPU55418.1"/>
    <property type="molecule type" value="Genomic_DNA"/>
</dbReference>
<organism evidence="2 3">
    <name type="scientific">Brevundimonas vesicularis</name>
    <name type="common">Pseudomonas vesicularis</name>
    <dbReference type="NCBI Taxonomy" id="41276"/>
    <lineage>
        <taxon>Bacteria</taxon>
        <taxon>Pseudomonadati</taxon>
        <taxon>Pseudomonadota</taxon>
        <taxon>Alphaproteobacteria</taxon>
        <taxon>Caulobacterales</taxon>
        <taxon>Caulobacteraceae</taxon>
        <taxon>Brevundimonas</taxon>
    </lineage>
</organism>
<evidence type="ECO:0000256" key="1">
    <source>
        <dbReference type="SAM" id="MobiDB-lite"/>
    </source>
</evidence>
<proteinExistence type="predicted"/>